<dbReference type="PROSITE" id="PS50883">
    <property type="entry name" value="EAL"/>
    <property type="match status" value="1"/>
</dbReference>
<dbReference type="SUPFAM" id="SSF55073">
    <property type="entry name" value="Nucleotide cyclase"/>
    <property type="match status" value="1"/>
</dbReference>
<dbReference type="AlphaFoldDB" id="A0A918VVM2"/>
<dbReference type="Gene3D" id="3.30.70.270">
    <property type="match status" value="1"/>
</dbReference>
<evidence type="ECO:0000259" key="1">
    <source>
        <dbReference type="PROSITE" id="PS50883"/>
    </source>
</evidence>
<name>A0A918VVM2_9HYPH</name>
<dbReference type="InterPro" id="IPR043128">
    <property type="entry name" value="Rev_trsase/Diguanyl_cyclase"/>
</dbReference>
<reference evidence="2" key="2">
    <citation type="submission" date="2020-09" db="EMBL/GenBank/DDBJ databases">
        <authorList>
            <person name="Sun Q."/>
            <person name="Kim S."/>
        </authorList>
    </citation>
    <scope>NUCLEOTIDE SEQUENCE</scope>
    <source>
        <strain evidence="2">KCTC 32437</strain>
    </source>
</reference>
<dbReference type="SUPFAM" id="SSF141868">
    <property type="entry name" value="EAL domain-like"/>
    <property type="match status" value="1"/>
</dbReference>
<dbReference type="GO" id="GO:0071111">
    <property type="term" value="F:cyclic-guanylate-specific phosphodiesterase activity"/>
    <property type="evidence" value="ECO:0007669"/>
    <property type="project" value="InterPro"/>
</dbReference>
<dbReference type="Gene3D" id="3.20.20.450">
    <property type="entry name" value="EAL domain"/>
    <property type="match status" value="1"/>
</dbReference>
<accession>A0A918VVM2</accession>
<evidence type="ECO:0000313" key="3">
    <source>
        <dbReference type="Proteomes" id="UP000646579"/>
    </source>
</evidence>
<sequence>MLNTPTMRFDQSRALTMTEPACDHLTGLPTRKHFAADFANLVSGAARRPTCLVLISLMEAEQYGRMLRALGHGFGEQFIEHSARLIASLLPDNEQLYHVSPLGFAVCLPCGTGQNARPPHTEIIAAAFEAPLNIADIPLKTTIGLGLCPDWMNVGAEECLRAGMAAAHDAREVGTGISFYSAASDDAHRRAYQILAALPLALAGNQLHLHFQPRIALESGACVAAEALVRWDHPELGVISPLEFIPLIEQTALIGTLTDWVIENALSSVVKLRSAGHDLRISVNVSPVSTAEAGFDRRLLRHCADRNLPASAIELEFTEGALLAHAKRTFSNLETLRAAGMAVAIDDFGSGYSNLAYLDQLPANVLKIDRTFMSSIRRPGGSDYLLRQMIDIGHTLGFRICAEGVETVNAYRYLQDLGCEEGQGFYMAAPMRFEHFTRWLQSVPSYG</sequence>
<dbReference type="CDD" id="cd01948">
    <property type="entry name" value="EAL"/>
    <property type="match status" value="1"/>
</dbReference>
<dbReference type="SMART" id="SM00267">
    <property type="entry name" value="GGDEF"/>
    <property type="match status" value="1"/>
</dbReference>
<evidence type="ECO:0000313" key="2">
    <source>
        <dbReference type="EMBL" id="GHA27141.1"/>
    </source>
</evidence>
<gene>
    <name evidence="2" type="ORF">GCM10007989_23710</name>
</gene>
<dbReference type="InterPro" id="IPR035919">
    <property type="entry name" value="EAL_sf"/>
</dbReference>
<dbReference type="PANTHER" id="PTHR33121:SF19">
    <property type="entry name" value="CYCLIC DI-GMP PHOSPHODIESTERASE PA2567"/>
    <property type="match status" value="1"/>
</dbReference>
<reference evidence="2" key="1">
    <citation type="journal article" date="2014" name="Int. J. Syst. Evol. Microbiol.">
        <title>Complete genome sequence of Corynebacterium casei LMG S-19264T (=DSM 44701T), isolated from a smear-ripened cheese.</title>
        <authorList>
            <consortium name="US DOE Joint Genome Institute (JGI-PGF)"/>
            <person name="Walter F."/>
            <person name="Albersmeier A."/>
            <person name="Kalinowski J."/>
            <person name="Ruckert C."/>
        </authorList>
    </citation>
    <scope>NUCLEOTIDE SEQUENCE</scope>
    <source>
        <strain evidence="2">KCTC 32437</strain>
    </source>
</reference>
<proteinExistence type="predicted"/>
<dbReference type="EMBL" id="BMZE01000002">
    <property type="protein sequence ID" value="GHA27141.1"/>
    <property type="molecule type" value="Genomic_DNA"/>
</dbReference>
<dbReference type="InterPro" id="IPR000160">
    <property type="entry name" value="GGDEF_dom"/>
</dbReference>
<dbReference type="Pfam" id="PF00563">
    <property type="entry name" value="EAL"/>
    <property type="match status" value="1"/>
</dbReference>
<organism evidence="2 3">
    <name type="scientific">Devosia pacifica</name>
    <dbReference type="NCBI Taxonomy" id="1335967"/>
    <lineage>
        <taxon>Bacteria</taxon>
        <taxon>Pseudomonadati</taxon>
        <taxon>Pseudomonadota</taxon>
        <taxon>Alphaproteobacteria</taxon>
        <taxon>Hyphomicrobiales</taxon>
        <taxon>Devosiaceae</taxon>
        <taxon>Devosia</taxon>
    </lineage>
</organism>
<dbReference type="SMART" id="SM00052">
    <property type="entry name" value="EAL"/>
    <property type="match status" value="1"/>
</dbReference>
<dbReference type="InterPro" id="IPR050706">
    <property type="entry name" value="Cyclic-di-GMP_PDE-like"/>
</dbReference>
<dbReference type="PANTHER" id="PTHR33121">
    <property type="entry name" value="CYCLIC DI-GMP PHOSPHODIESTERASE PDEF"/>
    <property type="match status" value="1"/>
</dbReference>
<feature type="domain" description="EAL" evidence="1">
    <location>
        <begin position="191"/>
        <end position="444"/>
    </location>
</feature>
<dbReference type="RefSeq" id="WP_189425882.1">
    <property type="nucleotide sequence ID" value="NZ_BMZE01000002.1"/>
</dbReference>
<dbReference type="Proteomes" id="UP000646579">
    <property type="component" value="Unassembled WGS sequence"/>
</dbReference>
<protein>
    <recommendedName>
        <fullName evidence="1">EAL domain-containing protein</fullName>
    </recommendedName>
</protein>
<dbReference type="Pfam" id="PF00990">
    <property type="entry name" value="GGDEF"/>
    <property type="match status" value="1"/>
</dbReference>
<keyword evidence="3" id="KW-1185">Reference proteome</keyword>
<dbReference type="InterPro" id="IPR001633">
    <property type="entry name" value="EAL_dom"/>
</dbReference>
<comment type="caution">
    <text evidence="2">The sequence shown here is derived from an EMBL/GenBank/DDBJ whole genome shotgun (WGS) entry which is preliminary data.</text>
</comment>
<dbReference type="InterPro" id="IPR029787">
    <property type="entry name" value="Nucleotide_cyclase"/>
</dbReference>